<keyword evidence="2" id="KW-1185">Reference proteome</keyword>
<comment type="caution">
    <text evidence="1">The sequence shown here is derived from an EMBL/GenBank/DDBJ whole genome shotgun (WGS) entry which is preliminary data.</text>
</comment>
<sequence>MGPQPGRKPHFSSRSRGLTIGQTLLSNTLAGRISYTPEALPLRSFLTTSVTSAWVMKESNPESLACVSTRECMTAGLRRSSKYSFPHPIMSPVEVSSSPTPL</sequence>
<name>A0ABU7BLE6_9TELE</name>
<accession>A0ABU7BLE6</accession>
<evidence type="ECO:0000313" key="2">
    <source>
        <dbReference type="Proteomes" id="UP001345963"/>
    </source>
</evidence>
<dbReference type="EMBL" id="JAHUTI010056198">
    <property type="protein sequence ID" value="MED6250269.1"/>
    <property type="molecule type" value="Genomic_DNA"/>
</dbReference>
<gene>
    <name evidence="1" type="ORF">ATANTOWER_028161</name>
</gene>
<organism evidence="1 2">
    <name type="scientific">Ataeniobius toweri</name>
    <dbReference type="NCBI Taxonomy" id="208326"/>
    <lineage>
        <taxon>Eukaryota</taxon>
        <taxon>Metazoa</taxon>
        <taxon>Chordata</taxon>
        <taxon>Craniata</taxon>
        <taxon>Vertebrata</taxon>
        <taxon>Euteleostomi</taxon>
        <taxon>Actinopterygii</taxon>
        <taxon>Neopterygii</taxon>
        <taxon>Teleostei</taxon>
        <taxon>Neoteleostei</taxon>
        <taxon>Acanthomorphata</taxon>
        <taxon>Ovalentaria</taxon>
        <taxon>Atherinomorphae</taxon>
        <taxon>Cyprinodontiformes</taxon>
        <taxon>Goodeidae</taxon>
        <taxon>Ataeniobius</taxon>
    </lineage>
</organism>
<dbReference type="Proteomes" id="UP001345963">
    <property type="component" value="Unassembled WGS sequence"/>
</dbReference>
<reference evidence="1 2" key="1">
    <citation type="submission" date="2021-07" db="EMBL/GenBank/DDBJ databases">
        <authorList>
            <person name="Palmer J.M."/>
        </authorList>
    </citation>
    <scope>NUCLEOTIDE SEQUENCE [LARGE SCALE GENOMIC DNA]</scope>
    <source>
        <strain evidence="1 2">AT_MEX2019</strain>
        <tissue evidence="1">Muscle</tissue>
    </source>
</reference>
<proteinExistence type="predicted"/>
<protein>
    <submittedName>
        <fullName evidence="1">Uncharacterized protein</fullName>
    </submittedName>
</protein>
<evidence type="ECO:0000313" key="1">
    <source>
        <dbReference type="EMBL" id="MED6250269.1"/>
    </source>
</evidence>